<evidence type="ECO:0000313" key="2">
    <source>
        <dbReference type="EMBL" id="MFF4777067.1"/>
    </source>
</evidence>
<dbReference type="InterPro" id="IPR016181">
    <property type="entry name" value="Acyl_CoA_acyltransferase"/>
</dbReference>
<dbReference type="InterPro" id="IPR000182">
    <property type="entry name" value="GNAT_dom"/>
</dbReference>
<accession>A0ABW6VG14</accession>
<organism evidence="2 3">
    <name type="scientific">Microtetraspora fusca</name>
    <dbReference type="NCBI Taxonomy" id="1997"/>
    <lineage>
        <taxon>Bacteria</taxon>
        <taxon>Bacillati</taxon>
        <taxon>Actinomycetota</taxon>
        <taxon>Actinomycetes</taxon>
        <taxon>Streptosporangiales</taxon>
        <taxon>Streptosporangiaceae</taxon>
        <taxon>Microtetraspora</taxon>
    </lineage>
</organism>
<dbReference type="RefSeq" id="WP_387345488.1">
    <property type="nucleotide sequence ID" value="NZ_JBIAXI010000021.1"/>
</dbReference>
<evidence type="ECO:0000313" key="3">
    <source>
        <dbReference type="Proteomes" id="UP001602119"/>
    </source>
</evidence>
<feature type="domain" description="N-acetyltransferase" evidence="1">
    <location>
        <begin position="1"/>
        <end position="83"/>
    </location>
</feature>
<protein>
    <submittedName>
        <fullName evidence="2">GNAT family N-acetyltransferase</fullName>
        <ecNumber evidence="2">2.3.1.-</ecNumber>
    </submittedName>
</protein>
<dbReference type="EC" id="2.3.1.-" evidence="2"/>
<comment type="caution">
    <text evidence="2">The sequence shown here is derived from an EMBL/GenBank/DDBJ whole genome shotgun (WGS) entry which is preliminary data.</text>
</comment>
<name>A0ABW6VG14_MICFU</name>
<reference evidence="2 3" key="1">
    <citation type="submission" date="2024-10" db="EMBL/GenBank/DDBJ databases">
        <title>The Natural Products Discovery Center: Release of the First 8490 Sequenced Strains for Exploring Actinobacteria Biosynthetic Diversity.</title>
        <authorList>
            <person name="Kalkreuter E."/>
            <person name="Kautsar S.A."/>
            <person name="Yang D."/>
            <person name="Bader C.D."/>
            <person name="Teijaro C.N."/>
            <person name="Fluegel L."/>
            <person name="Davis C.M."/>
            <person name="Simpson J.R."/>
            <person name="Lauterbach L."/>
            <person name="Steele A.D."/>
            <person name="Gui C."/>
            <person name="Meng S."/>
            <person name="Li G."/>
            <person name="Viehrig K."/>
            <person name="Ye F."/>
            <person name="Su P."/>
            <person name="Kiefer A.F."/>
            <person name="Nichols A."/>
            <person name="Cepeda A.J."/>
            <person name="Yan W."/>
            <person name="Fan B."/>
            <person name="Jiang Y."/>
            <person name="Adhikari A."/>
            <person name="Zheng C.-J."/>
            <person name="Schuster L."/>
            <person name="Cowan T.M."/>
            <person name="Smanski M.J."/>
            <person name="Chevrette M.G."/>
            <person name="De Carvalho L.P.S."/>
            <person name="Shen B."/>
        </authorList>
    </citation>
    <scope>NUCLEOTIDE SEQUENCE [LARGE SCALE GENOMIC DNA]</scope>
    <source>
        <strain evidence="2 3">NPDC001281</strain>
    </source>
</reference>
<evidence type="ECO:0000259" key="1">
    <source>
        <dbReference type="PROSITE" id="PS51186"/>
    </source>
</evidence>
<dbReference type="Proteomes" id="UP001602119">
    <property type="component" value="Unassembled WGS sequence"/>
</dbReference>
<dbReference type="Pfam" id="PF00583">
    <property type="entry name" value="Acetyltransf_1"/>
    <property type="match status" value="1"/>
</dbReference>
<gene>
    <name evidence="2" type="ORF">ACFY05_29830</name>
</gene>
<keyword evidence="3" id="KW-1185">Reference proteome</keyword>
<proteinExistence type="predicted"/>
<dbReference type="Gene3D" id="3.40.630.30">
    <property type="match status" value="1"/>
</dbReference>
<dbReference type="GO" id="GO:0016746">
    <property type="term" value="F:acyltransferase activity"/>
    <property type="evidence" value="ECO:0007669"/>
    <property type="project" value="UniProtKB-KW"/>
</dbReference>
<keyword evidence="2" id="KW-0808">Transferase</keyword>
<dbReference type="SUPFAM" id="SSF55729">
    <property type="entry name" value="Acyl-CoA N-acyltransferases (Nat)"/>
    <property type="match status" value="1"/>
</dbReference>
<sequence>MYAIYTLKECWSSGLGPDLMALSLARLTELGHGEAGLWVLEANPRARRFYEKSGFALSGRTQAAEISGVSLPEVHYRMTLTQG</sequence>
<dbReference type="EMBL" id="JBIAXI010000021">
    <property type="protein sequence ID" value="MFF4777067.1"/>
    <property type="molecule type" value="Genomic_DNA"/>
</dbReference>
<dbReference type="PROSITE" id="PS51186">
    <property type="entry name" value="GNAT"/>
    <property type="match status" value="1"/>
</dbReference>
<keyword evidence="2" id="KW-0012">Acyltransferase</keyword>